<gene>
    <name evidence="1" type="ORF">AOPFMNJM_0196</name>
</gene>
<organism evidence="1 2">
    <name type="scientific">Methylobacterium jeotgali</name>
    <dbReference type="NCBI Taxonomy" id="381630"/>
    <lineage>
        <taxon>Bacteria</taxon>
        <taxon>Pseudomonadati</taxon>
        <taxon>Pseudomonadota</taxon>
        <taxon>Alphaproteobacteria</taxon>
        <taxon>Hyphomicrobiales</taxon>
        <taxon>Methylobacteriaceae</taxon>
        <taxon>Methylobacterium</taxon>
    </lineage>
</organism>
<reference evidence="1" key="1">
    <citation type="journal article" date="2021" name="Front. Microbiol.">
        <title>Comprehensive Comparative Genomics and Phenotyping of Methylobacterium Species.</title>
        <authorList>
            <person name="Alessa O."/>
            <person name="Ogura Y."/>
            <person name="Fujitani Y."/>
            <person name="Takami H."/>
            <person name="Hayashi T."/>
            <person name="Sahin N."/>
            <person name="Tani A."/>
        </authorList>
    </citation>
    <scope>NUCLEOTIDE SEQUENCE</scope>
    <source>
        <strain evidence="1">LMG 23639</strain>
    </source>
</reference>
<evidence type="ECO:0000313" key="2">
    <source>
        <dbReference type="Proteomes" id="UP001055102"/>
    </source>
</evidence>
<protein>
    <submittedName>
        <fullName evidence="1">Uncharacterized protein</fullName>
    </submittedName>
</protein>
<dbReference type="EMBL" id="BPQR01000003">
    <property type="protein sequence ID" value="GJE04904.1"/>
    <property type="molecule type" value="Genomic_DNA"/>
</dbReference>
<keyword evidence="2" id="KW-1185">Reference proteome</keyword>
<sequence length="117" mass="12768">MAEDDTIETMPPMASSNRSASSFIIRLRWTSAASRERAASADRASFSISPWRNTSTAAAISPISLRSPAFGMRAEVSPFAIRFMTCAIFRTGVEMVSTHMQAMPRVSATEATTTIRM</sequence>
<accession>A0ABQ4SNW3</accession>
<reference evidence="1" key="2">
    <citation type="submission" date="2021-08" db="EMBL/GenBank/DDBJ databases">
        <authorList>
            <person name="Tani A."/>
            <person name="Ola A."/>
            <person name="Ogura Y."/>
            <person name="Katsura K."/>
            <person name="Hayashi T."/>
        </authorList>
    </citation>
    <scope>NUCLEOTIDE SEQUENCE</scope>
    <source>
        <strain evidence="1">LMG 23639</strain>
    </source>
</reference>
<comment type="caution">
    <text evidence="1">The sequence shown here is derived from an EMBL/GenBank/DDBJ whole genome shotgun (WGS) entry which is preliminary data.</text>
</comment>
<evidence type="ECO:0000313" key="1">
    <source>
        <dbReference type="EMBL" id="GJE04904.1"/>
    </source>
</evidence>
<proteinExistence type="predicted"/>
<dbReference type="Proteomes" id="UP001055102">
    <property type="component" value="Unassembled WGS sequence"/>
</dbReference>
<name>A0ABQ4SNW3_9HYPH</name>